<dbReference type="EMBL" id="CAJNDS010000613">
    <property type="protein sequence ID" value="CAE7222707.1"/>
    <property type="molecule type" value="Genomic_DNA"/>
</dbReference>
<dbReference type="Gene3D" id="1.25.40.10">
    <property type="entry name" value="Tetratricopeptide repeat domain"/>
    <property type="match status" value="1"/>
</dbReference>
<evidence type="ECO:0000256" key="1">
    <source>
        <dbReference type="ARBA" id="ARBA00022737"/>
    </source>
</evidence>
<dbReference type="PANTHER" id="PTHR47447">
    <property type="entry name" value="OS03G0856100 PROTEIN"/>
    <property type="match status" value="1"/>
</dbReference>
<keyword evidence="3" id="KW-1185">Reference proteome</keyword>
<sequence length="131" mass="14365">MAPWLVKGLEIGLQALWGLQGELHLGVLAKRLQWQAAVSVLFEAVQGRMVPHLSSCSACIKACGQARQWQLALQLLSHMPGNLRPNVISWNSAIGACDRGRQWQLCLQLFAEMPAARVARDVISHSSDLNA</sequence>
<protein>
    <recommendedName>
        <fullName evidence="4">Pentatricopeptide repeat-containing protein</fullName>
    </recommendedName>
</protein>
<gene>
    <name evidence="2" type="ORF">SNAT2548_LOCUS8314</name>
</gene>
<keyword evidence="1" id="KW-0677">Repeat</keyword>
<proteinExistence type="predicted"/>
<dbReference type="AlphaFoldDB" id="A0A812KE44"/>
<dbReference type="InterPro" id="IPR002885">
    <property type="entry name" value="PPR_rpt"/>
</dbReference>
<evidence type="ECO:0000313" key="2">
    <source>
        <dbReference type="EMBL" id="CAE7222707.1"/>
    </source>
</evidence>
<reference evidence="2" key="1">
    <citation type="submission" date="2021-02" db="EMBL/GenBank/DDBJ databases">
        <authorList>
            <person name="Dougan E. K."/>
            <person name="Rhodes N."/>
            <person name="Thang M."/>
            <person name="Chan C."/>
        </authorList>
    </citation>
    <scope>NUCLEOTIDE SEQUENCE</scope>
</reference>
<dbReference type="InterPro" id="IPR011990">
    <property type="entry name" value="TPR-like_helical_dom_sf"/>
</dbReference>
<dbReference type="Proteomes" id="UP000604046">
    <property type="component" value="Unassembled WGS sequence"/>
</dbReference>
<evidence type="ECO:0000313" key="3">
    <source>
        <dbReference type="Proteomes" id="UP000604046"/>
    </source>
</evidence>
<comment type="caution">
    <text evidence="2">The sequence shown here is derived from an EMBL/GenBank/DDBJ whole genome shotgun (WGS) entry which is preliminary data.</text>
</comment>
<organism evidence="2 3">
    <name type="scientific">Symbiodinium natans</name>
    <dbReference type="NCBI Taxonomy" id="878477"/>
    <lineage>
        <taxon>Eukaryota</taxon>
        <taxon>Sar</taxon>
        <taxon>Alveolata</taxon>
        <taxon>Dinophyceae</taxon>
        <taxon>Suessiales</taxon>
        <taxon>Symbiodiniaceae</taxon>
        <taxon>Symbiodinium</taxon>
    </lineage>
</organism>
<dbReference type="OrthoDB" id="185373at2759"/>
<evidence type="ECO:0008006" key="4">
    <source>
        <dbReference type="Google" id="ProtNLM"/>
    </source>
</evidence>
<dbReference type="PANTHER" id="PTHR47447:SF17">
    <property type="entry name" value="OS12G0638900 PROTEIN"/>
    <property type="match status" value="1"/>
</dbReference>
<accession>A0A812KE44</accession>
<name>A0A812KE44_9DINO</name>
<dbReference type="Pfam" id="PF01535">
    <property type="entry name" value="PPR"/>
    <property type="match status" value="2"/>
</dbReference>